<dbReference type="EMBL" id="SSXH01000308">
    <property type="protein sequence ID" value="THJ74152.1"/>
    <property type="molecule type" value="Genomic_DNA"/>
</dbReference>
<organism evidence="2 3">
    <name type="scientific">Candidatus Frankia alpina</name>
    <dbReference type="NCBI Taxonomy" id="2699483"/>
    <lineage>
        <taxon>Bacteria</taxon>
        <taxon>Bacillati</taxon>
        <taxon>Actinomycetota</taxon>
        <taxon>Actinomycetes</taxon>
        <taxon>Frankiales</taxon>
        <taxon>Frankiaceae</taxon>
        <taxon>Frankia</taxon>
    </lineage>
</organism>
<name>A0A4S5EPZ5_9ACTN</name>
<dbReference type="Proteomes" id="UP000305282">
    <property type="component" value="Unassembled WGS sequence"/>
</dbReference>
<keyword evidence="3" id="KW-1185">Reference proteome</keyword>
<dbReference type="GO" id="GO:0020037">
    <property type="term" value="F:heme binding"/>
    <property type="evidence" value="ECO:0007669"/>
    <property type="project" value="InterPro"/>
</dbReference>
<dbReference type="Gene3D" id="1.10.490.10">
    <property type="entry name" value="Globins"/>
    <property type="match status" value="1"/>
</dbReference>
<dbReference type="SUPFAM" id="SSF46458">
    <property type="entry name" value="Globin-like"/>
    <property type="match status" value="1"/>
</dbReference>
<gene>
    <name evidence="2" type="ORF">E7Y31_13180</name>
</gene>
<proteinExistence type="predicted"/>
<feature type="compositionally biased region" description="Low complexity" evidence="1">
    <location>
        <begin position="133"/>
        <end position="144"/>
    </location>
</feature>
<dbReference type="AlphaFoldDB" id="A0A4S5EPZ5"/>
<sequence>MRAQPNAAGQPDISARADIVTLVTEFYRRAFTDPQLGPIFVDVAQLDLPAHLPVICDFWQAVIFRAGTYRRNAFGVHAELHARVRLTPELFARWLELWITTVDDLHSGPHADRAKLQAHRIADSMSRRLADVPTAPATAEATPASSGAVTASVRRRRPSEPD</sequence>
<dbReference type="GO" id="GO:0019825">
    <property type="term" value="F:oxygen binding"/>
    <property type="evidence" value="ECO:0007669"/>
    <property type="project" value="InterPro"/>
</dbReference>
<feature type="compositionally biased region" description="Basic residues" evidence="1">
    <location>
        <begin position="153"/>
        <end position="162"/>
    </location>
</feature>
<dbReference type="OrthoDB" id="25954at2"/>
<feature type="region of interest" description="Disordered" evidence="1">
    <location>
        <begin position="130"/>
        <end position="162"/>
    </location>
</feature>
<dbReference type="CDD" id="cd08916">
    <property type="entry name" value="TrHb3_P"/>
    <property type="match status" value="1"/>
</dbReference>
<reference evidence="2 3" key="1">
    <citation type="submission" date="2019-04" db="EMBL/GenBank/DDBJ databases">
        <title>Draft genome sequences for three unisolated Alnus-infective Frankia Sp+ strains, AgTrS, AiOr and AvVan, the first sequenced Frankia strains able to sporulate in-planta.</title>
        <authorList>
            <person name="Bethencourt L."/>
            <person name="Vautrin F."/>
            <person name="Taib N."/>
            <person name="Dubost A."/>
            <person name="Castro-Garcia L."/>
            <person name="Imbaud O."/>
            <person name="Abrouk D."/>
            <person name="Fournier P."/>
            <person name="Briolay J."/>
            <person name="Nguyen A."/>
            <person name="Normand P."/>
            <person name="Fernandez M.P."/>
            <person name="Brochier-Armanet C."/>
            <person name="Herrera-Belaroussi A."/>
        </authorList>
    </citation>
    <scope>NUCLEOTIDE SEQUENCE [LARGE SCALE GENOMIC DNA]</scope>
    <source>
        <strain evidence="2 3">AvVan</strain>
    </source>
</reference>
<dbReference type="InterPro" id="IPR009050">
    <property type="entry name" value="Globin-like_sf"/>
</dbReference>
<comment type="caution">
    <text evidence="2">The sequence shown here is derived from an EMBL/GenBank/DDBJ whole genome shotgun (WGS) entry which is preliminary data.</text>
</comment>
<accession>A0A4S5EPZ5</accession>
<dbReference type="InterPro" id="IPR012292">
    <property type="entry name" value="Globin/Proto"/>
</dbReference>
<dbReference type="RefSeq" id="WP_136448410.1">
    <property type="nucleotide sequence ID" value="NZ_SSXH01000308.1"/>
</dbReference>
<protein>
    <submittedName>
        <fullName evidence="2">Group III truncated hemoglobin</fullName>
    </submittedName>
</protein>
<evidence type="ECO:0000313" key="2">
    <source>
        <dbReference type="EMBL" id="THJ74152.1"/>
    </source>
</evidence>
<evidence type="ECO:0000256" key="1">
    <source>
        <dbReference type="SAM" id="MobiDB-lite"/>
    </source>
</evidence>
<evidence type="ECO:0000313" key="3">
    <source>
        <dbReference type="Proteomes" id="UP000305282"/>
    </source>
</evidence>